<proteinExistence type="predicted"/>
<reference evidence="2" key="2">
    <citation type="submission" date="2014-07" db="EMBL/GenBank/DDBJ databases">
        <authorList>
            <person name="Hull J."/>
        </authorList>
    </citation>
    <scope>NUCLEOTIDE SEQUENCE</scope>
</reference>
<feature type="region of interest" description="Disordered" evidence="1">
    <location>
        <begin position="166"/>
        <end position="201"/>
    </location>
</feature>
<feature type="non-terminal residue" evidence="2">
    <location>
        <position position="1"/>
    </location>
</feature>
<feature type="compositionally biased region" description="Polar residues" evidence="1">
    <location>
        <begin position="172"/>
        <end position="188"/>
    </location>
</feature>
<gene>
    <name evidence="2" type="ORF">CM83_10931</name>
</gene>
<organism evidence="2">
    <name type="scientific">Lygus hesperus</name>
    <name type="common">Western plant bug</name>
    <dbReference type="NCBI Taxonomy" id="30085"/>
    <lineage>
        <taxon>Eukaryota</taxon>
        <taxon>Metazoa</taxon>
        <taxon>Ecdysozoa</taxon>
        <taxon>Arthropoda</taxon>
        <taxon>Hexapoda</taxon>
        <taxon>Insecta</taxon>
        <taxon>Pterygota</taxon>
        <taxon>Neoptera</taxon>
        <taxon>Paraneoptera</taxon>
        <taxon>Hemiptera</taxon>
        <taxon>Heteroptera</taxon>
        <taxon>Panheteroptera</taxon>
        <taxon>Cimicomorpha</taxon>
        <taxon>Miridae</taxon>
        <taxon>Mirini</taxon>
        <taxon>Lygus</taxon>
    </lineage>
</organism>
<protein>
    <submittedName>
        <fullName evidence="2">Uncharacterized protein</fullName>
    </submittedName>
</protein>
<feature type="region of interest" description="Disordered" evidence="1">
    <location>
        <begin position="46"/>
        <end position="74"/>
    </location>
</feature>
<feature type="compositionally biased region" description="Polar residues" evidence="1">
    <location>
        <begin position="89"/>
        <end position="100"/>
    </location>
</feature>
<feature type="region of interest" description="Disordered" evidence="1">
    <location>
        <begin position="89"/>
        <end position="110"/>
    </location>
</feature>
<evidence type="ECO:0000256" key="1">
    <source>
        <dbReference type="SAM" id="MobiDB-lite"/>
    </source>
</evidence>
<name>A0A0A9Z666_LYGHE</name>
<evidence type="ECO:0000313" key="2">
    <source>
        <dbReference type="EMBL" id="JAG39371.1"/>
    </source>
</evidence>
<reference evidence="2" key="1">
    <citation type="journal article" date="2014" name="PLoS ONE">
        <title>Transcriptome-Based Identification of ABC Transporters in the Western Tarnished Plant Bug Lygus hesperus.</title>
        <authorList>
            <person name="Hull J.J."/>
            <person name="Chaney K."/>
            <person name="Geib S.M."/>
            <person name="Fabrick J.A."/>
            <person name="Brent C.S."/>
            <person name="Walsh D."/>
            <person name="Lavine L.C."/>
        </authorList>
    </citation>
    <scope>NUCLEOTIDE SEQUENCE</scope>
</reference>
<feature type="compositionally biased region" description="Low complexity" evidence="1">
    <location>
        <begin position="61"/>
        <end position="70"/>
    </location>
</feature>
<dbReference type="EMBL" id="GBHO01004233">
    <property type="protein sequence ID" value="JAG39371.1"/>
    <property type="molecule type" value="Transcribed_RNA"/>
</dbReference>
<dbReference type="AlphaFoldDB" id="A0A0A9Z666"/>
<accession>A0A0A9Z666</accession>
<sequence>SVLYCYKRLSDMAFIDRRVLPRDLVQLLDDTDKNVYRLLSNAKHDLHRRRRHHDYDHKPPSSVSSLGDESSGNRHDYKQYAIKGKNSRFTNDTTFNQMAPHSNDDDEIDNDDSAVLRYKNSHDVTTMVYEYDSDEKESEGSNNRYVFKTNTYKHNENKRCANTQCVPRKTKPNTAPSKLAPRTSQLSKLQLCKPQLQHKKQ</sequence>